<dbReference type="InterPro" id="IPR012725">
    <property type="entry name" value="Chaperone_DnaK"/>
</dbReference>
<dbReference type="PROSITE" id="PS01036">
    <property type="entry name" value="HSP70_3"/>
    <property type="match status" value="1"/>
</dbReference>
<name>A0A918NAC5_9ACTN</name>
<reference evidence="10" key="1">
    <citation type="journal article" date="2014" name="Int. J. Syst. Evol. Microbiol.">
        <title>Complete genome sequence of Corynebacterium casei LMG S-19264T (=DSM 44701T), isolated from a smear-ripened cheese.</title>
        <authorList>
            <consortium name="US DOE Joint Genome Institute (JGI-PGF)"/>
            <person name="Walter F."/>
            <person name="Albersmeier A."/>
            <person name="Kalinowski J."/>
            <person name="Ruckert C."/>
        </authorList>
    </citation>
    <scope>NUCLEOTIDE SEQUENCE</scope>
    <source>
        <strain evidence="10">JCM 4956</strain>
    </source>
</reference>
<dbReference type="PROSITE" id="PS00329">
    <property type="entry name" value="HSP70_2"/>
    <property type="match status" value="1"/>
</dbReference>
<dbReference type="PROSITE" id="PS00297">
    <property type="entry name" value="HSP70_1"/>
    <property type="match status" value="1"/>
</dbReference>
<protein>
    <recommendedName>
        <fullName evidence="7">Chaperone protein DnaK</fullName>
    </recommendedName>
    <alternativeName>
        <fullName evidence="7">HSP70</fullName>
    </alternativeName>
    <alternativeName>
        <fullName evidence="7">Heat shock 70 kDa protein</fullName>
    </alternativeName>
    <alternativeName>
        <fullName evidence="7">Heat shock protein 70</fullName>
    </alternativeName>
</protein>
<dbReference type="InterPro" id="IPR029048">
    <property type="entry name" value="HSP70_C_sf"/>
</dbReference>
<dbReference type="PRINTS" id="PR00301">
    <property type="entry name" value="HEATSHOCK70"/>
</dbReference>
<dbReference type="FunFam" id="3.30.420.40:FF:000071">
    <property type="entry name" value="Molecular chaperone DnaK"/>
    <property type="match status" value="1"/>
</dbReference>
<organism evidence="10 11">
    <name type="scientific">Streptomyces fructofermentans</name>
    <dbReference type="NCBI Taxonomy" id="152141"/>
    <lineage>
        <taxon>Bacteria</taxon>
        <taxon>Bacillati</taxon>
        <taxon>Actinomycetota</taxon>
        <taxon>Actinomycetes</taxon>
        <taxon>Kitasatosporales</taxon>
        <taxon>Streptomycetaceae</taxon>
        <taxon>Streptomyces</taxon>
    </lineage>
</organism>
<comment type="induction">
    <text evidence="7">By stress conditions e.g. heat shock.</text>
</comment>
<sequence>MARAVGIDLGTTNSVVAVLEGGEPTVVANAEGARTTPSVVAFAKNGEVLVGEVAKRQAVTNVDRTARSVKRHMGDPGWRFPGEGDVDGTRYRAQELSARVLQKLKRDAEAYLGEDVTDAVITVPAHFDDTQRQATKEAGEIAGLNVLRIINEPTAAALAYGLDRGEEQTVLVFDLGGGTFDVSLLEIGDGVIEVKATNGDTQLGGDDWDNRVVEHLAQRFKAAHGIDLGRDRMAVQRLREGAEKAKIELSSSTETTVNLPYVTASADGPLHLDEKLTRAQFQELTADLLDRCKAPFHQAVKDAGVKLSAVDHVILVGGSTRMPAVTDLVRELTGRDPHKGVNPDEVVALGAALQAGVIRGDVKDVLLLDVTPLSLGIETKGGIMTTLIERNTTIPTRRSEIFTTATDNQPSVGIQVFQGEREIAAYNKKLGVFDLTGLPPAPRGLPQIEVAFDIDANGIMHVSARDLATGREQKMTVTGGSALSKSDIDRMMREAEQYAEEDHRRREAADTRNQAEQLVYQTEKFLRENDERVPADIKAEVESSIAELKELLADRDGVDTGTLRRGVEKLATVSQKVGQAMYAQAQQSPPQDRPGAEQAAPPDEDGVVDAEIVDDEREAADGRRSAADGDGGRRAEDGPRAEDGRGAGGEHDGGTGGGPA</sequence>
<dbReference type="Gene3D" id="3.90.640.10">
    <property type="entry name" value="Actin, Chain A, domain 4"/>
    <property type="match status" value="1"/>
</dbReference>
<dbReference type="Gene3D" id="3.30.420.40">
    <property type="match status" value="2"/>
</dbReference>
<evidence type="ECO:0000313" key="10">
    <source>
        <dbReference type="EMBL" id="GGX53368.1"/>
    </source>
</evidence>
<feature type="compositionally biased region" description="Basic and acidic residues" evidence="9">
    <location>
        <begin position="619"/>
        <end position="653"/>
    </location>
</feature>
<evidence type="ECO:0000256" key="5">
    <source>
        <dbReference type="ARBA" id="ARBA00023016"/>
    </source>
</evidence>
<comment type="function">
    <text evidence="7">Acts as a chaperone.</text>
</comment>
<dbReference type="EMBL" id="BMWD01000005">
    <property type="protein sequence ID" value="GGX53368.1"/>
    <property type="molecule type" value="Genomic_DNA"/>
</dbReference>
<dbReference type="SUPFAM" id="SSF100934">
    <property type="entry name" value="Heat shock protein 70kD (HSP70), C-terminal subdomain"/>
    <property type="match status" value="1"/>
</dbReference>
<dbReference type="NCBIfam" id="TIGR02350">
    <property type="entry name" value="prok_dnaK"/>
    <property type="match status" value="1"/>
</dbReference>
<gene>
    <name evidence="7 10" type="primary">dnaK</name>
    <name evidence="10" type="ORF">GCM10010515_20960</name>
</gene>
<evidence type="ECO:0000256" key="2">
    <source>
        <dbReference type="ARBA" id="ARBA00022553"/>
    </source>
</evidence>
<reference evidence="10" key="2">
    <citation type="submission" date="2020-09" db="EMBL/GenBank/DDBJ databases">
        <authorList>
            <person name="Sun Q."/>
            <person name="Ohkuma M."/>
        </authorList>
    </citation>
    <scope>NUCLEOTIDE SEQUENCE</scope>
    <source>
        <strain evidence="10">JCM 4956</strain>
    </source>
</reference>
<dbReference type="SUPFAM" id="SSF100920">
    <property type="entry name" value="Heat shock protein 70kD (HSP70), peptide-binding domain"/>
    <property type="match status" value="1"/>
</dbReference>
<dbReference type="Pfam" id="PF00012">
    <property type="entry name" value="HSP70"/>
    <property type="match status" value="2"/>
</dbReference>
<keyword evidence="6 7" id="KW-0143">Chaperone</keyword>
<keyword evidence="4 7" id="KW-0067">ATP-binding</keyword>
<dbReference type="CDD" id="cd10234">
    <property type="entry name" value="ASKHA_NBD_HSP70_DnaK-like"/>
    <property type="match status" value="1"/>
</dbReference>
<evidence type="ECO:0000256" key="4">
    <source>
        <dbReference type="ARBA" id="ARBA00022840"/>
    </source>
</evidence>
<dbReference type="HAMAP" id="MF_00332">
    <property type="entry name" value="DnaK"/>
    <property type="match status" value="1"/>
</dbReference>
<evidence type="ECO:0000256" key="6">
    <source>
        <dbReference type="ARBA" id="ARBA00023186"/>
    </source>
</evidence>
<dbReference type="InterPro" id="IPR043129">
    <property type="entry name" value="ATPase_NBD"/>
</dbReference>
<dbReference type="GO" id="GO:0140662">
    <property type="term" value="F:ATP-dependent protein folding chaperone"/>
    <property type="evidence" value="ECO:0007669"/>
    <property type="project" value="InterPro"/>
</dbReference>
<dbReference type="Gene3D" id="1.20.1270.10">
    <property type="match status" value="1"/>
</dbReference>
<proteinExistence type="evidence at transcript level"/>
<evidence type="ECO:0000256" key="9">
    <source>
        <dbReference type="SAM" id="MobiDB-lite"/>
    </source>
</evidence>
<dbReference type="AlphaFoldDB" id="A0A918NAC5"/>
<keyword evidence="11" id="KW-1185">Reference proteome</keyword>
<dbReference type="GO" id="GO:0051082">
    <property type="term" value="F:unfolded protein binding"/>
    <property type="evidence" value="ECO:0007669"/>
    <property type="project" value="InterPro"/>
</dbReference>
<dbReference type="Proteomes" id="UP000645555">
    <property type="component" value="Unassembled WGS sequence"/>
</dbReference>
<evidence type="ECO:0000313" key="11">
    <source>
        <dbReference type="Proteomes" id="UP000645555"/>
    </source>
</evidence>
<dbReference type="FunFam" id="2.60.34.10:FF:000014">
    <property type="entry name" value="Chaperone protein DnaK HSP70"/>
    <property type="match status" value="1"/>
</dbReference>
<dbReference type="InterPro" id="IPR018181">
    <property type="entry name" value="Heat_shock_70_CS"/>
</dbReference>
<feature type="region of interest" description="Disordered" evidence="9">
    <location>
        <begin position="582"/>
        <end position="660"/>
    </location>
</feature>
<dbReference type="Gene3D" id="2.60.34.10">
    <property type="entry name" value="Substrate Binding Domain Of DNAk, Chain A, domain 1"/>
    <property type="match status" value="1"/>
</dbReference>
<dbReference type="InterPro" id="IPR029047">
    <property type="entry name" value="HSP70_peptide-bd_sf"/>
</dbReference>
<dbReference type="GO" id="GO:0005524">
    <property type="term" value="F:ATP binding"/>
    <property type="evidence" value="ECO:0007669"/>
    <property type="project" value="UniProtKB-UniRule"/>
</dbReference>
<evidence type="ECO:0000256" key="1">
    <source>
        <dbReference type="ARBA" id="ARBA00007381"/>
    </source>
</evidence>
<keyword evidence="5 7" id="KW-0346">Stress response</keyword>
<evidence type="ECO:0000256" key="3">
    <source>
        <dbReference type="ARBA" id="ARBA00022741"/>
    </source>
</evidence>
<dbReference type="InterPro" id="IPR013126">
    <property type="entry name" value="Hsp_70_fam"/>
</dbReference>
<comment type="similarity">
    <text evidence="1 7 8">Belongs to the heat shock protein 70 family.</text>
</comment>
<comment type="caution">
    <text evidence="10">The sequence shown here is derived from an EMBL/GenBank/DDBJ whole genome shotgun (WGS) entry which is preliminary data.</text>
</comment>
<evidence type="ECO:0000256" key="7">
    <source>
        <dbReference type="HAMAP-Rule" id="MF_00332"/>
    </source>
</evidence>
<dbReference type="PANTHER" id="PTHR19375">
    <property type="entry name" value="HEAT SHOCK PROTEIN 70KDA"/>
    <property type="match status" value="1"/>
</dbReference>
<dbReference type="RefSeq" id="WP_190035115.1">
    <property type="nucleotide sequence ID" value="NZ_BMWD01000005.1"/>
</dbReference>
<evidence type="ECO:0000256" key="8">
    <source>
        <dbReference type="RuleBase" id="RU003322"/>
    </source>
</evidence>
<feature type="compositionally biased region" description="Acidic residues" evidence="9">
    <location>
        <begin position="602"/>
        <end position="618"/>
    </location>
</feature>
<keyword evidence="2 7" id="KW-0597">Phosphoprotein</keyword>
<accession>A0A918NAC5</accession>
<keyword evidence="3 7" id="KW-0547">Nucleotide-binding</keyword>
<dbReference type="FunFam" id="1.20.1270.10:FF:000001">
    <property type="entry name" value="Molecular chaperone DnaK"/>
    <property type="match status" value="1"/>
</dbReference>
<dbReference type="FunFam" id="3.90.640.10:FF:000003">
    <property type="entry name" value="Molecular chaperone DnaK"/>
    <property type="match status" value="1"/>
</dbReference>
<feature type="modified residue" description="Phosphothreonine; by autocatalysis" evidence="7">
    <location>
        <position position="179"/>
    </location>
</feature>
<dbReference type="NCBIfam" id="NF001413">
    <property type="entry name" value="PRK00290.1"/>
    <property type="match status" value="1"/>
</dbReference>
<dbReference type="SUPFAM" id="SSF53067">
    <property type="entry name" value="Actin-like ATPase domain"/>
    <property type="match status" value="2"/>
</dbReference>